<dbReference type="GO" id="GO:0016887">
    <property type="term" value="F:ATP hydrolysis activity"/>
    <property type="evidence" value="ECO:0007669"/>
    <property type="project" value="InterPro"/>
</dbReference>
<dbReference type="PANTHER" id="PTHR10763">
    <property type="entry name" value="CELL DIVISION CONTROL PROTEIN 6-RELATED"/>
    <property type="match status" value="1"/>
</dbReference>
<dbReference type="Pfam" id="PF09079">
    <property type="entry name" value="WHD_Cdc6"/>
    <property type="match status" value="1"/>
</dbReference>
<feature type="domain" description="Cdc6 C-terminal" evidence="10">
    <location>
        <begin position="444"/>
        <end position="524"/>
    </location>
</feature>
<evidence type="ECO:0000313" key="11">
    <source>
        <dbReference type="EnsemblMetazoa" id="XP_001605030"/>
    </source>
</evidence>
<dbReference type="InterPro" id="IPR027417">
    <property type="entry name" value="P-loop_NTPase"/>
</dbReference>
<feature type="domain" description="AAA+ ATPase" evidence="9">
    <location>
        <begin position="174"/>
        <end position="316"/>
    </location>
</feature>
<comment type="subcellular location">
    <subcellularLocation>
        <location evidence="1 7">Nucleus</location>
    </subcellularLocation>
</comment>
<dbReference type="InterPro" id="IPR036390">
    <property type="entry name" value="WH_DNA-bd_sf"/>
</dbReference>
<dbReference type="Gene3D" id="1.10.10.10">
    <property type="entry name" value="Winged helix-like DNA-binding domain superfamily/Winged helix DNA-binding domain"/>
    <property type="match status" value="1"/>
</dbReference>
<dbReference type="SUPFAM" id="SSF52540">
    <property type="entry name" value="P-loop containing nucleoside triphosphate hydrolases"/>
    <property type="match status" value="1"/>
</dbReference>
<dbReference type="CTD" id="990"/>
<dbReference type="Proteomes" id="UP000002358">
    <property type="component" value="Chromosome 4"/>
</dbReference>
<dbReference type="InterPro" id="IPR003593">
    <property type="entry name" value="AAA+_ATPase"/>
</dbReference>
<dbReference type="FunCoup" id="A0A7M7G5J3">
    <property type="interactions" value="1294"/>
</dbReference>
<feature type="compositionally biased region" description="Low complexity" evidence="8">
    <location>
        <begin position="102"/>
        <end position="111"/>
    </location>
</feature>
<keyword evidence="5 7" id="KW-0539">Nucleus</keyword>
<dbReference type="InterPro" id="IPR054425">
    <property type="entry name" value="Cdc6_ORC1-like_ATPase_lid"/>
</dbReference>
<dbReference type="SUPFAM" id="SSF46785">
    <property type="entry name" value="Winged helix' DNA-binding domain"/>
    <property type="match status" value="1"/>
</dbReference>
<name>A0A7M7G5J3_NASVI</name>
<dbReference type="GO" id="GO:0033314">
    <property type="term" value="P:mitotic DNA replication checkpoint signaling"/>
    <property type="evidence" value="ECO:0007669"/>
    <property type="project" value="TreeGrafter"/>
</dbReference>
<dbReference type="InParanoid" id="A0A7M7G5J3"/>
<dbReference type="KEGG" id="nvi:100121417"/>
<evidence type="ECO:0000259" key="9">
    <source>
        <dbReference type="SMART" id="SM00382"/>
    </source>
</evidence>
<reference evidence="11" key="1">
    <citation type="submission" date="2021-01" db="UniProtKB">
        <authorList>
            <consortium name="EnsemblMetazoa"/>
        </authorList>
    </citation>
    <scope>IDENTIFICATION</scope>
</reference>
<evidence type="ECO:0000256" key="8">
    <source>
        <dbReference type="SAM" id="MobiDB-lite"/>
    </source>
</evidence>
<dbReference type="RefSeq" id="XP_001605030.2">
    <property type="nucleotide sequence ID" value="XM_001604980.5"/>
</dbReference>
<dbReference type="FunFam" id="3.40.50.300:FF:000547">
    <property type="entry name" value="Cell division control protein"/>
    <property type="match status" value="1"/>
</dbReference>
<dbReference type="InterPro" id="IPR016314">
    <property type="entry name" value="Cdc6/18"/>
</dbReference>
<feature type="region of interest" description="Disordered" evidence="8">
    <location>
        <begin position="16"/>
        <end position="111"/>
    </location>
</feature>
<dbReference type="SMART" id="SM00382">
    <property type="entry name" value="AAA"/>
    <property type="match status" value="1"/>
</dbReference>
<evidence type="ECO:0000256" key="2">
    <source>
        <dbReference type="ARBA" id="ARBA00006184"/>
    </source>
</evidence>
<dbReference type="GO" id="GO:0005634">
    <property type="term" value="C:nucleus"/>
    <property type="evidence" value="ECO:0007669"/>
    <property type="project" value="UniProtKB-SubCell"/>
</dbReference>
<dbReference type="Gene3D" id="3.40.50.300">
    <property type="entry name" value="P-loop containing nucleotide triphosphate hydrolases"/>
    <property type="match status" value="1"/>
</dbReference>
<evidence type="ECO:0000256" key="3">
    <source>
        <dbReference type="ARBA" id="ARBA00022618"/>
    </source>
</evidence>
<comment type="function">
    <text evidence="7">Involved in the initiation of DNA replication. Also participates in checkpoint controls that ensure DNA replication is completed before mitosis is initiated.</text>
</comment>
<dbReference type="SMR" id="A0A7M7G5J3"/>
<dbReference type="InterPro" id="IPR050311">
    <property type="entry name" value="ORC1/CDC6"/>
</dbReference>
<dbReference type="InterPro" id="IPR036388">
    <property type="entry name" value="WH-like_DNA-bd_sf"/>
</dbReference>
<feature type="compositionally biased region" description="Polar residues" evidence="8">
    <location>
        <begin position="65"/>
        <end position="75"/>
    </location>
</feature>
<keyword evidence="4" id="KW-0235">DNA replication</keyword>
<keyword evidence="6" id="KW-0131">Cell cycle</keyword>
<comment type="similarity">
    <text evidence="2 7">Belongs to the CDC6/cdc18 family.</text>
</comment>
<dbReference type="GO" id="GO:0006270">
    <property type="term" value="P:DNA replication initiation"/>
    <property type="evidence" value="ECO:0007669"/>
    <property type="project" value="UniProtKB-UniRule"/>
</dbReference>
<dbReference type="AlphaFoldDB" id="A0A7M7G5J3"/>
<evidence type="ECO:0000256" key="6">
    <source>
        <dbReference type="ARBA" id="ARBA00023306"/>
    </source>
</evidence>
<evidence type="ECO:0000256" key="7">
    <source>
        <dbReference type="PIRNR" id="PIRNR001767"/>
    </source>
</evidence>
<dbReference type="CDD" id="cd00009">
    <property type="entry name" value="AAA"/>
    <property type="match status" value="1"/>
</dbReference>
<sequence length="542" mass="60356">MNLQTTLPFAIRKKSFYGNKGDTPSLDFSNASLGNTPTRRYTPTVKKMVDISSESESDSDAENVVNENNNITKTPLKTPKRRRGKNEAKEENGSTPPKQVKTLSPTTPSTLLGQLSLISPEKQDKLAPKKLFPSSKYSEARKALHSALPENLVGREAELCKLEEYIQFHLDNETSGSLYVSGPPGTGKTASLSKIMLKPKFKKAFQIVYVNCTTMKSASSIYSKIIQELGLKTTKSARGSKTAIEKYLAQSHKMLLLVLDEMDQLETKNQAVLYSIFEWPSIPESKLVLVGLANALNLTDTILPRLQARCELKPTLLHFQSYTKQQIMDIITERLKEANVLDIFTGTAMQLLAGKVAAVSGDIRRALDIGRRVVEIAESQKMMQVLQPTNENDANPDSASTAESANEKPVDFKEVRSVLNKVYGGSENADSEESSFPVQQKILLCSLMLILNKSKNKDVNMGKLHQVYRKVCMKRNLQVLDMSEFVSLCSLIETRGILRLMMKKETRLSKVSLQWDQEVLTAALQDKVLTSEIINDVTCLPN</sequence>
<dbReference type="InterPro" id="IPR049945">
    <property type="entry name" value="AAA_22"/>
</dbReference>
<evidence type="ECO:0000259" key="10">
    <source>
        <dbReference type="SMART" id="SM01074"/>
    </source>
</evidence>
<dbReference type="SMART" id="SM01074">
    <property type="entry name" value="Cdc6_C"/>
    <property type="match status" value="1"/>
</dbReference>
<organism evidence="11 12">
    <name type="scientific">Nasonia vitripennis</name>
    <name type="common">Parasitic wasp</name>
    <dbReference type="NCBI Taxonomy" id="7425"/>
    <lineage>
        <taxon>Eukaryota</taxon>
        <taxon>Metazoa</taxon>
        <taxon>Ecdysozoa</taxon>
        <taxon>Arthropoda</taxon>
        <taxon>Hexapoda</taxon>
        <taxon>Insecta</taxon>
        <taxon>Pterygota</taxon>
        <taxon>Neoptera</taxon>
        <taxon>Endopterygota</taxon>
        <taxon>Hymenoptera</taxon>
        <taxon>Apocrita</taxon>
        <taxon>Proctotrupomorpha</taxon>
        <taxon>Chalcidoidea</taxon>
        <taxon>Pteromalidae</taxon>
        <taxon>Pteromalinae</taxon>
        <taxon>Nasonia</taxon>
    </lineage>
</organism>
<dbReference type="OrthoDB" id="1926878at2759"/>
<evidence type="ECO:0000313" key="12">
    <source>
        <dbReference type="Proteomes" id="UP000002358"/>
    </source>
</evidence>
<evidence type="ECO:0000256" key="5">
    <source>
        <dbReference type="ARBA" id="ARBA00023242"/>
    </source>
</evidence>
<dbReference type="Pfam" id="PF22606">
    <property type="entry name" value="Cdc6-ORC-like_ATPase_lid"/>
    <property type="match status" value="1"/>
</dbReference>
<dbReference type="PIRSF" id="PIRSF001767">
    <property type="entry name" value="Cdc6"/>
    <property type="match status" value="1"/>
</dbReference>
<dbReference type="Pfam" id="PF13401">
    <property type="entry name" value="AAA_22"/>
    <property type="match status" value="1"/>
</dbReference>
<protein>
    <recommendedName>
        <fullName evidence="7">Cell division control protein</fullName>
    </recommendedName>
</protein>
<dbReference type="GeneID" id="100121417"/>
<keyword evidence="3" id="KW-0132">Cell division</keyword>
<dbReference type="GO" id="GO:0051301">
    <property type="term" value="P:cell division"/>
    <property type="evidence" value="ECO:0007669"/>
    <property type="project" value="UniProtKB-UniRule"/>
</dbReference>
<keyword evidence="12" id="KW-1185">Reference proteome</keyword>
<dbReference type="CDD" id="cd08768">
    <property type="entry name" value="Cdc6_C"/>
    <property type="match status" value="1"/>
</dbReference>
<evidence type="ECO:0000256" key="1">
    <source>
        <dbReference type="ARBA" id="ARBA00004123"/>
    </source>
</evidence>
<dbReference type="GO" id="GO:0003688">
    <property type="term" value="F:DNA replication origin binding"/>
    <property type="evidence" value="ECO:0007669"/>
    <property type="project" value="TreeGrafter"/>
</dbReference>
<proteinExistence type="inferred from homology"/>
<accession>A0A7M7G5J3</accession>
<dbReference type="InterPro" id="IPR015163">
    <property type="entry name" value="Cdc6_C"/>
</dbReference>
<feature type="compositionally biased region" description="Polar residues" evidence="8">
    <location>
        <begin position="26"/>
        <end position="41"/>
    </location>
</feature>
<dbReference type="EnsemblMetazoa" id="XM_001604980">
    <property type="protein sequence ID" value="XP_001605030"/>
    <property type="gene ID" value="LOC100121417"/>
</dbReference>
<evidence type="ECO:0000256" key="4">
    <source>
        <dbReference type="ARBA" id="ARBA00022705"/>
    </source>
</evidence>
<dbReference type="PANTHER" id="PTHR10763:SF26">
    <property type="entry name" value="CELL DIVISION CONTROL PROTEIN 6 HOMOLOG"/>
    <property type="match status" value="1"/>
</dbReference>
<dbReference type="Gene3D" id="1.10.8.60">
    <property type="match status" value="1"/>
</dbReference>